<evidence type="ECO:0000259" key="2">
    <source>
        <dbReference type="PROSITE" id="PS50994"/>
    </source>
</evidence>
<dbReference type="InterPro" id="IPR025948">
    <property type="entry name" value="HTH-like_dom"/>
</dbReference>
<dbReference type="PROSITE" id="PS50994">
    <property type="entry name" value="INTEGRASE"/>
    <property type="match status" value="1"/>
</dbReference>
<dbReference type="Proteomes" id="UP001516588">
    <property type="component" value="Unassembled WGS sequence"/>
</dbReference>
<dbReference type="EMBL" id="JADCKA010000025">
    <property type="protein sequence ID" value="MBE5036184.1"/>
    <property type="molecule type" value="Genomic_DNA"/>
</dbReference>
<dbReference type="NCBIfam" id="NF033516">
    <property type="entry name" value="transpos_IS3"/>
    <property type="match status" value="1"/>
</dbReference>
<accession>A0ABR9QZ85</accession>
<comment type="function">
    <text evidence="1">Involved in the transposition of the insertion sequence.</text>
</comment>
<sequence length="285" mass="33728">MFKRTEEAAFRGGSSSEKTARIIHSLRGEFRLKEILAVVGFPKSTYMYWQKRFDRVNPNKELEEHILDLHNEHKDFGYRRMKAVLQKEGICVNKKKVQRIMQKLGLQVTSYTRKSRRYNSYKGNVGRIAPNRINRRFHTTIPHQKITTDTTEFKYYEIDGKGRMIIKKLYLNPFLDMFNGEILSYSISKAPSAVSVLSAQKRAIEVTSDCPYRRTFHSDRGWAYQMAAYSNRLKENKIYQSMSRKGNCYDNSVMENFFGILKQEMYYGNTYYSYEELKESIEKYI</sequence>
<comment type="caution">
    <text evidence="3">The sequence shown here is derived from an EMBL/GenBank/DDBJ whole genome shotgun (WGS) entry which is preliminary data.</text>
</comment>
<keyword evidence="4" id="KW-1185">Reference proteome</keyword>
<evidence type="ECO:0000313" key="3">
    <source>
        <dbReference type="EMBL" id="MBE5036184.1"/>
    </source>
</evidence>
<gene>
    <name evidence="3" type="ORF">INF20_07865</name>
</gene>
<name>A0ABR9QZ85_9FIRM</name>
<organism evidence="3 4">
    <name type="scientific">Gallibacter intestinalis</name>
    <dbReference type="NCBI Taxonomy" id="2779356"/>
    <lineage>
        <taxon>Bacteria</taxon>
        <taxon>Bacillati</taxon>
        <taxon>Bacillota</taxon>
        <taxon>Clostridia</taxon>
        <taxon>Eubacteriales</taxon>
        <taxon>Eubacteriaceae</taxon>
        <taxon>Gallibacter</taxon>
    </lineage>
</organism>
<evidence type="ECO:0000256" key="1">
    <source>
        <dbReference type="ARBA" id="ARBA00002286"/>
    </source>
</evidence>
<proteinExistence type="predicted"/>
<protein>
    <submittedName>
        <fullName evidence="3">IS3 family transposase</fullName>
    </submittedName>
</protein>
<evidence type="ECO:0000313" key="4">
    <source>
        <dbReference type="Proteomes" id="UP001516588"/>
    </source>
</evidence>
<dbReference type="SUPFAM" id="SSF53098">
    <property type="entry name" value="Ribonuclease H-like"/>
    <property type="match status" value="1"/>
</dbReference>
<dbReference type="RefSeq" id="WP_226385830.1">
    <property type="nucleotide sequence ID" value="NZ_JADCKA010000025.1"/>
</dbReference>
<dbReference type="InterPro" id="IPR001584">
    <property type="entry name" value="Integrase_cat-core"/>
</dbReference>
<dbReference type="Gene3D" id="3.30.420.10">
    <property type="entry name" value="Ribonuclease H-like superfamily/Ribonuclease H"/>
    <property type="match status" value="1"/>
</dbReference>
<dbReference type="InterPro" id="IPR012337">
    <property type="entry name" value="RNaseH-like_sf"/>
</dbReference>
<dbReference type="PANTHER" id="PTHR46889">
    <property type="entry name" value="TRANSPOSASE INSF FOR INSERTION SEQUENCE IS3B-RELATED"/>
    <property type="match status" value="1"/>
</dbReference>
<dbReference type="PANTHER" id="PTHR46889:SF4">
    <property type="entry name" value="TRANSPOSASE INSO FOR INSERTION SEQUENCE ELEMENT IS911B-RELATED"/>
    <property type="match status" value="1"/>
</dbReference>
<dbReference type="InterPro" id="IPR050900">
    <property type="entry name" value="Transposase_IS3/IS150/IS904"/>
</dbReference>
<dbReference type="Pfam" id="PF13333">
    <property type="entry name" value="rve_2"/>
    <property type="match status" value="1"/>
</dbReference>
<dbReference type="Pfam" id="PF00665">
    <property type="entry name" value="rve"/>
    <property type="match status" value="1"/>
</dbReference>
<dbReference type="Pfam" id="PF13276">
    <property type="entry name" value="HTH_21"/>
    <property type="match status" value="1"/>
</dbReference>
<reference evidence="3 4" key="1">
    <citation type="submission" date="2020-10" db="EMBL/GenBank/DDBJ databases">
        <title>ChiBAC.</title>
        <authorList>
            <person name="Zenner C."/>
            <person name="Hitch T.C.A."/>
            <person name="Clavel T."/>
        </authorList>
    </citation>
    <scope>NUCLEOTIDE SEQUENCE [LARGE SCALE GENOMIC DNA]</scope>
    <source>
        <strain evidence="3 4">DSM 108706</strain>
    </source>
</reference>
<dbReference type="InterPro" id="IPR048020">
    <property type="entry name" value="Transpos_IS3"/>
</dbReference>
<dbReference type="InterPro" id="IPR036397">
    <property type="entry name" value="RNaseH_sf"/>
</dbReference>
<feature type="domain" description="Integrase catalytic" evidence="2">
    <location>
        <begin position="138"/>
        <end position="285"/>
    </location>
</feature>
<feature type="non-terminal residue" evidence="3">
    <location>
        <position position="285"/>
    </location>
</feature>